<sequence>MSSSFKEVAVAQKNMEMGKQLKEKGSFKEAIAKYNMALKLTPDNIQVLNQLASIYEAQENWEEVVKCCRKIVAFQPTNARAYLRQARALKQQNKLYGAIAAFQEAIEIDKDILKAQDYKQLGDIFVQLKSSENQKALANDAIATYKKAVELKPDFPPQVHISLADTLQKQERFEEAIVSYQKALEVKPDLGAGVYTKLGKAQLKQGQLDEAIATYQKAIELDPSSVAAYQNLGNALQQKSLFNDAINSYQKAIELNPNAPGLYRLMGDLMTKQGRTTEADQYYQKATSI</sequence>
<dbReference type="Pfam" id="PF13414">
    <property type="entry name" value="TPR_11"/>
    <property type="match status" value="3"/>
</dbReference>
<dbReference type="PROSITE" id="PS50005">
    <property type="entry name" value="TPR"/>
    <property type="match status" value="5"/>
</dbReference>
<dbReference type="SUPFAM" id="SSF48452">
    <property type="entry name" value="TPR-like"/>
    <property type="match status" value="1"/>
</dbReference>
<organism evidence="2">
    <name type="scientific">Trichodesmium erythraeum (strain IMS101)</name>
    <dbReference type="NCBI Taxonomy" id="203124"/>
    <lineage>
        <taxon>Bacteria</taxon>
        <taxon>Bacillati</taxon>
        <taxon>Cyanobacteriota</taxon>
        <taxon>Cyanophyceae</taxon>
        <taxon>Oscillatoriophycideae</taxon>
        <taxon>Oscillatoriales</taxon>
        <taxon>Microcoleaceae</taxon>
        <taxon>Trichodesmium</taxon>
    </lineage>
</organism>
<keyword evidence="1" id="KW-0802">TPR repeat</keyword>
<dbReference type="RefSeq" id="WP_011610011.1">
    <property type="nucleotide sequence ID" value="NC_008312.1"/>
</dbReference>
<dbReference type="HOGENOM" id="CLU_003728_2_4_3"/>
<dbReference type="Gene3D" id="1.25.40.10">
    <property type="entry name" value="Tetratricopeptide repeat domain"/>
    <property type="match status" value="3"/>
</dbReference>
<dbReference type="PANTHER" id="PTHR44366">
    <property type="entry name" value="UDP-N-ACETYLGLUCOSAMINE--PEPTIDE N-ACETYLGLUCOSAMINYLTRANSFERASE 110 KDA SUBUNIT"/>
    <property type="match status" value="1"/>
</dbReference>
<dbReference type="InterPro" id="IPR037919">
    <property type="entry name" value="OGT"/>
</dbReference>
<dbReference type="AlphaFoldDB" id="Q11A61"/>
<dbReference type="Pfam" id="PF13181">
    <property type="entry name" value="TPR_8"/>
    <property type="match status" value="1"/>
</dbReference>
<feature type="repeat" description="TPR" evidence="1">
    <location>
        <begin position="11"/>
        <end position="44"/>
    </location>
</feature>
<dbReference type="eggNOG" id="COG0457">
    <property type="taxonomic scope" value="Bacteria"/>
</dbReference>
<dbReference type="GO" id="GO:0006493">
    <property type="term" value="P:protein O-linked glycosylation"/>
    <property type="evidence" value="ECO:0007669"/>
    <property type="project" value="InterPro"/>
</dbReference>
<dbReference type="GO" id="GO:0097363">
    <property type="term" value="F:protein O-acetylglucosaminyltransferase activity"/>
    <property type="evidence" value="ECO:0007669"/>
    <property type="project" value="TreeGrafter"/>
</dbReference>
<dbReference type="InterPro" id="IPR019734">
    <property type="entry name" value="TPR_rpt"/>
</dbReference>
<dbReference type="STRING" id="203124.Tery_0116"/>
<evidence type="ECO:0000313" key="2">
    <source>
        <dbReference type="EMBL" id="ABG49613.1"/>
    </source>
</evidence>
<feature type="repeat" description="TPR" evidence="1">
    <location>
        <begin position="226"/>
        <end position="259"/>
    </location>
</feature>
<name>Q11A61_TRIEI</name>
<accession>Q11A61</accession>
<dbReference type="OrthoDB" id="443517at2"/>
<dbReference type="EMBL" id="CP000393">
    <property type="protein sequence ID" value="ABG49613.1"/>
    <property type="molecule type" value="Genomic_DNA"/>
</dbReference>
<dbReference type="InterPro" id="IPR011990">
    <property type="entry name" value="TPR-like_helical_dom_sf"/>
</dbReference>
<dbReference type="SMART" id="SM00028">
    <property type="entry name" value="TPR"/>
    <property type="match status" value="7"/>
</dbReference>
<protein>
    <submittedName>
        <fullName evidence="2">TPR repeat</fullName>
    </submittedName>
</protein>
<feature type="repeat" description="TPR" evidence="1">
    <location>
        <begin position="79"/>
        <end position="112"/>
    </location>
</feature>
<dbReference type="KEGG" id="ter:Tery_0116"/>
<dbReference type="PROSITE" id="PS50293">
    <property type="entry name" value="TPR_REGION"/>
    <property type="match status" value="3"/>
</dbReference>
<feature type="repeat" description="TPR" evidence="1">
    <location>
        <begin position="192"/>
        <end position="225"/>
    </location>
</feature>
<dbReference type="Pfam" id="PF00515">
    <property type="entry name" value="TPR_1"/>
    <property type="match status" value="1"/>
</dbReference>
<dbReference type="PANTHER" id="PTHR44366:SF1">
    <property type="entry name" value="UDP-N-ACETYLGLUCOSAMINE--PEPTIDE N-ACETYLGLUCOSAMINYLTRANSFERASE 110 KDA SUBUNIT"/>
    <property type="match status" value="1"/>
</dbReference>
<evidence type="ECO:0000256" key="1">
    <source>
        <dbReference type="PROSITE-ProRule" id="PRU00339"/>
    </source>
</evidence>
<proteinExistence type="predicted"/>
<feature type="repeat" description="TPR" evidence="1">
    <location>
        <begin position="157"/>
        <end position="190"/>
    </location>
</feature>
<reference evidence="2" key="1">
    <citation type="submission" date="2006-06" db="EMBL/GenBank/DDBJ databases">
        <title>Complete sequence of Trichodesmium erythraeum IMS101.</title>
        <authorList>
            <consortium name="US DOE Joint Genome Institute"/>
            <person name="Copeland A."/>
            <person name="Lucas S."/>
            <person name="Lapidus A."/>
            <person name="Barry K."/>
            <person name="Detter J.C."/>
            <person name="Glavina del Rio T."/>
            <person name="Hammon N."/>
            <person name="Israni S."/>
            <person name="Dalin E."/>
            <person name="Tice H."/>
            <person name="Pitluck S."/>
            <person name="Kiss H."/>
            <person name="Munk A.C."/>
            <person name="Brettin T."/>
            <person name="Bruce D."/>
            <person name="Han C."/>
            <person name="Tapia R."/>
            <person name="Gilna P."/>
            <person name="Schmutz J."/>
            <person name="Larimer F."/>
            <person name="Land M."/>
            <person name="Hauser L."/>
            <person name="Kyrpides N."/>
            <person name="Kim E."/>
            <person name="Richardson P."/>
        </authorList>
    </citation>
    <scope>NUCLEOTIDE SEQUENCE [LARGE SCALE GENOMIC DNA]</scope>
    <source>
        <strain evidence="2">IMS101</strain>
    </source>
</reference>
<gene>
    <name evidence="2" type="ordered locus">Tery_0116</name>
</gene>